<organism evidence="1 2">
    <name type="scientific">Gaetbulibacter aquiaggeris</name>
    <dbReference type="NCBI Taxonomy" id="1735373"/>
    <lineage>
        <taxon>Bacteria</taxon>
        <taxon>Pseudomonadati</taxon>
        <taxon>Bacteroidota</taxon>
        <taxon>Flavobacteriia</taxon>
        <taxon>Flavobacteriales</taxon>
        <taxon>Flavobacteriaceae</taxon>
        <taxon>Gaetbulibacter</taxon>
    </lineage>
</organism>
<evidence type="ECO:0000313" key="1">
    <source>
        <dbReference type="EMBL" id="MFH6770278.1"/>
    </source>
</evidence>
<sequence>MRYTPSIPIINLNIMENRHNNRTITICAKVTPNEKIRYSKIAESHGISFSEWIASILNIYQDGYGELKINPVRENELLNEISNLKQKIIQLQAILDFKNSIIENGKKGFNRSF</sequence>
<dbReference type="RefSeq" id="WP_395439495.1">
    <property type="nucleotide sequence ID" value="NZ_JBAWKC010000007.1"/>
</dbReference>
<comment type="caution">
    <text evidence="1">The sequence shown here is derived from an EMBL/GenBank/DDBJ whole genome shotgun (WGS) entry which is preliminary data.</text>
</comment>
<gene>
    <name evidence="1" type="ORF">V8G56_16125</name>
</gene>
<accession>A0ABW7MWZ2</accession>
<dbReference type="EMBL" id="JBAWKC010000007">
    <property type="protein sequence ID" value="MFH6770278.1"/>
    <property type="molecule type" value="Genomic_DNA"/>
</dbReference>
<keyword evidence="2" id="KW-1185">Reference proteome</keyword>
<proteinExistence type="predicted"/>
<evidence type="ECO:0000313" key="2">
    <source>
        <dbReference type="Proteomes" id="UP001610104"/>
    </source>
</evidence>
<protein>
    <submittedName>
        <fullName evidence="1">Uncharacterized protein</fullName>
    </submittedName>
</protein>
<reference evidence="1 2" key="1">
    <citation type="submission" date="2024-02" db="EMBL/GenBank/DDBJ databases">
        <title>A Gaetbulibacter species isolated from tidal flats and genomic insights of their niches.</title>
        <authorList>
            <person name="Ye Y."/>
        </authorList>
    </citation>
    <scope>NUCLEOTIDE SEQUENCE [LARGE SCALE GENOMIC DNA]</scope>
    <source>
        <strain evidence="1 2">KEM-8</strain>
    </source>
</reference>
<dbReference type="Proteomes" id="UP001610104">
    <property type="component" value="Unassembled WGS sequence"/>
</dbReference>
<name>A0ABW7MWZ2_9FLAO</name>